<comment type="similarity">
    <text evidence="1 8">Belongs to the cytidylate kinase family. Type 1 subfamily.</text>
</comment>
<dbReference type="InterPro" id="IPR003136">
    <property type="entry name" value="Cytidylate_kin"/>
</dbReference>
<dbReference type="EMBL" id="LQQO01000017">
    <property type="protein sequence ID" value="KZE13671.1"/>
    <property type="molecule type" value="Genomic_DNA"/>
</dbReference>
<keyword evidence="11" id="KW-1185">Reference proteome</keyword>
<comment type="catalytic activity">
    <reaction evidence="7 8">
        <text>CMP + ATP = CDP + ADP</text>
        <dbReference type="Rhea" id="RHEA:11600"/>
        <dbReference type="ChEBI" id="CHEBI:30616"/>
        <dbReference type="ChEBI" id="CHEBI:58069"/>
        <dbReference type="ChEBI" id="CHEBI:60377"/>
        <dbReference type="ChEBI" id="CHEBI:456216"/>
        <dbReference type="EC" id="2.7.4.25"/>
    </reaction>
</comment>
<gene>
    <name evidence="8" type="primary">cmk</name>
    <name evidence="10" type="ORF">AVT10_15110</name>
</gene>
<dbReference type="HAMAP" id="MF_00238">
    <property type="entry name" value="Cytidyl_kinase_type1"/>
    <property type="match status" value="1"/>
</dbReference>
<keyword evidence="8" id="KW-0963">Cytoplasm</keyword>
<evidence type="ECO:0000256" key="8">
    <source>
        <dbReference type="HAMAP-Rule" id="MF_00238"/>
    </source>
</evidence>
<sequence>MIIAVDGPAASGKGTIARALARHYGLPHLDTGLLYRAVATRVLRDGMDPTREADCVAACDFSDTLLDDPWLRTDEAGQTASIVSAHPLVRSALLRRQRKFAQQPGGAVLDGRDIGTVIAPDADAKLFVKATPAIRARRRHTELAKAGSSVTYDRVLADIRARDERDSSRSTAPLVMAADAAPLDTSTLSIEVAVERAIALVEAQRGK</sequence>
<feature type="domain" description="Cytidylate kinase" evidence="9">
    <location>
        <begin position="3"/>
        <end position="202"/>
    </location>
</feature>
<dbReference type="SUPFAM" id="SSF52540">
    <property type="entry name" value="P-loop containing nucleoside triphosphate hydrolases"/>
    <property type="match status" value="1"/>
</dbReference>
<keyword evidence="4 8" id="KW-0418">Kinase</keyword>
<name>A0ABR5YBK3_9SPHN</name>
<dbReference type="EC" id="2.7.4.25" evidence="8"/>
<evidence type="ECO:0000256" key="4">
    <source>
        <dbReference type="ARBA" id="ARBA00022777"/>
    </source>
</evidence>
<comment type="catalytic activity">
    <reaction evidence="6 8">
        <text>dCMP + ATP = dCDP + ADP</text>
        <dbReference type="Rhea" id="RHEA:25094"/>
        <dbReference type="ChEBI" id="CHEBI:30616"/>
        <dbReference type="ChEBI" id="CHEBI:57566"/>
        <dbReference type="ChEBI" id="CHEBI:58593"/>
        <dbReference type="ChEBI" id="CHEBI:456216"/>
        <dbReference type="EC" id="2.7.4.25"/>
    </reaction>
</comment>
<reference evidence="11" key="1">
    <citation type="submission" date="2016-01" db="EMBL/GenBank/DDBJ databases">
        <title>Draft genome of Chromobacterium sp. F49.</title>
        <authorList>
            <person name="Hong K.W."/>
        </authorList>
    </citation>
    <scope>NUCLEOTIDE SEQUENCE [LARGE SCALE GENOMIC DNA]</scope>
    <source>
        <strain evidence="11">CN3</strain>
    </source>
</reference>
<evidence type="ECO:0000313" key="10">
    <source>
        <dbReference type="EMBL" id="KZE13671.1"/>
    </source>
</evidence>
<evidence type="ECO:0000256" key="1">
    <source>
        <dbReference type="ARBA" id="ARBA00009427"/>
    </source>
</evidence>
<dbReference type="GO" id="GO:0016301">
    <property type="term" value="F:kinase activity"/>
    <property type="evidence" value="ECO:0007669"/>
    <property type="project" value="UniProtKB-KW"/>
</dbReference>
<evidence type="ECO:0000256" key="7">
    <source>
        <dbReference type="ARBA" id="ARBA00048478"/>
    </source>
</evidence>
<dbReference type="NCBIfam" id="TIGR00017">
    <property type="entry name" value="cmk"/>
    <property type="match status" value="1"/>
</dbReference>
<keyword evidence="5 8" id="KW-0067">ATP-binding</keyword>
<feature type="binding site" evidence="8">
    <location>
        <begin position="7"/>
        <end position="15"/>
    </location>
    <ligand>
        <name>ATP</name>
        <dbReference type="ChEBI" id="CHEBI:30616"/>
    </ligand>
</feature>
<evidence type="ECO:0000259" key="9">
    <source>
        <dbReference type="Pfam" id="PF02224"/>
    </source>
</evidence>
<keyword evidence="3 8" id="KW-0547">Nucleotide-binding</keyword>
<dbReference type="InterPro" id="IPR027417">
    <property type="entry name" value="P-loop_NTPase"/>
</dbReference>
<protein>
    <recommendedName>
        <fullName evidence="8">Cytidylate kinase</fullName>
        <shortName evidence="8">CK</shortName>
        <ecNumber evidence="8">2.7.4.25</ecNumber>
    </recommendedName>
    <alternativeName>
        <fullName evidence="8">Cytidine monophosphate kinase</fullName>
        <shortName evidence="8">CMP kinase</shortName>
    </alternativeName>
</protein>
<comment type="subcellular location">
    <subcellularLocation>
        <location evidence="8">Cytoplasm</location>
    </subcellularLocation>
</comment>
<keyword evidence="2 8" id="KW-0808">Transferase</keyword>
<organism evidence="10 11">
    <name type="scientific">Sphingomonas hankookensis</name>
    <dbReference type="NCBI Taxonomy" id="563996"/>
    <lineage>
        <taxon>Bacteria</taxon>
        <taxon>Pseudomonadati</taxon>
        <taxon>Pseudomonadota</taxon>
        <taxon>Alphaproteobacteria</taxon>
        <taxon>Sphingomonadales</taxon>
        <taxon>Sphingomonadaceae</taxon>
        <taxon>Sphingomonas</taxon>
    </lineage>
</organism>
<evidence type="ECO:0000313" key="11">
    <source>
        <dbReference type="Proteomes" id="UP000076609"/>
    </source>
</evidence>
<dbReference type="InterPro" id="IPR011994">
    <property type="entry name" value="Cytidylate_kinase_dom"/>
</dbReference>
<dbReference type="CDD" id="cd02020">
    <property type="entry name" value="CMPK"/>
    <property type="match status" value="1"/>
</dbReference>
<dbReference type="Pfam" id="PF02224">
    <property type="entry name" value="Cytidylate_kin"/>
    <property type="match status" value="1"/>
</dbReference>
<comment type="caution">
    <text evidence="10">The sequence shown here is derived from an EMBL/GenBank/DDBJ whole genome shotgun (WGS) entry which is preliminary data.</text>
</comment>
<evidence type="ECO:0000256" key="3">
    <source>
        <dbReference type="ARBA" id="ARBA00022741"/>
    </source>
</evidence>
<dbReference type="Proteomes" id="UP000076609">
    <property type="component" value="Unassembled WGS sequence"/>
</dbReference>
<dbReference type="Gene3D" id="3.40.50.300">
    <property type="entry name" value="P-loop containing nucleotide triphosphate hydrolases"/>
    <property type="match status" value="1"/>
</dbReference>
<evidence type="ECO:0000256" key="6">
    <source>
        <dbReference type="ARBA" id="ARBA00047615"/>
    </source>
</evidence>
<accession>A0ABR5YBK3</accession>
<dbReference type="RefSeq" id="WP_066690362.1">
    <property type="nucleotide sequence ID" value="NZ_CP117025.1"/>
</dbReference>
<proteinExistence type="inferred from homology"/>
<evidence type="ECO:0000256" key="2">
    <source>
        <dbReference type="ARBA" id="ARBA00022679"/>
    </source>
</evidence>
<evidence type="ECO:0000256" key="5">
    <source>
        <dbReference type="ARBA" id="ARBA00022840"/>
    </source>
</evidence>